<name>A0A3B1E3W2_9ZZZZ</name>
<accession>A0A3B1E3W2</accession>
<gene>
    <name evidence="1" type="ORF">MNBD_UNCLBAC01-298</name>
</gene>
<evidence type="ECO:0000313" key="1">
    <source>
        <dbReference type="EMBL" id="VAX37057.1"/>
    </source>
</evidence>
<organism evidence="1">
    <name type="scientific">hydrothermal vent metagenome</name>
    <dbReference type="NCBI Taxonomy" id="652676"/>
    <lineage>
        <taxon>unclassified sequences</taxon>
        <taxon>metagenomes</taxon>
        <taxon>ecological metagenomes</taxon>
    </lineage>
</organism>
<reference evidence="1" key="1">
    <citation type="submission" date="2018-06" db="EMBL/GenBank/DDBJ databases">
        <authorList>
            <person name="Zhirakovskaya E."/>
        </authorList>
    </citation>
    <scope>NUCLEOTIDE SEQUENCE</scope>
</reference>
<sequence>MIMDIQTRKLNFIQEVLTVSNENLISKLESLLKKERLKDETIGFTTEGKPMTKEAYIHDIDEARIQMKEGKYVSQEELEKQSENW</sequence>
<proteinExistence type="predicted"/>
<protein>
    <submittedName>
        <fullName evidence="1">Uncharacterized protein</fullName>
    </submittedName>
</protein>
<dbReference type="AlphaFoldDB" id="A0A3B1E3W2"/>
<dbReference type="EMBL" id="UOGJ01000117">
    <property type="protein sequence ID" value="VAX37057.1"/>
    <property type="molecule type" value="Genomic_DNA"/>
</dbReference>